<dbReference type="RefSeq" id="WP_115921707.1">
    <property type="nucleotide sequence ID" value="NZ_QTUA01000001.1"/>
</dbReference>
<dbReference type="InterPro" id="IPR019752">
    <property type="entry name" value="Pyrv/ketoisovalerate_OxRed_cat"/>
</dbReference>
<accession>A0A3D9USJ8</accession>
<dbReference type="AlphaFoldDB" id="A0A3D9USJ8"/>
<feature type="domain" description="Pyruvate/ketoisovalerate oxidoreductase catalytic" evidence="3">
    <location>
        <begin position="743"/>
        <end position="929"/>
    </location>
</feature>
<evidence type="ECO:0000259" key="4">
    <source>
        <dbReference type="Pfam" id="PF02775"/>
    </source>
</evidence>
<dbReference type="PANTHER" id="PTHR48084">
    <property type="entry name" value="2-OXOGLUTARATE OXIDOREDUCTASE SUBUNIT KORB-RELATED"/>
    <property type="match status" value="1"/>
</dbReference>
<dbReference type="EMBL" id="QTUA01000001">
    <property type="protein sequence ID" value="REF29615.1"/>
    <property type="molecule type" value="Genomic_DNA"/>
</dbReference>
<evidence type="ECO:0000256" key="2">
    <source>
        <dbReference type="SAM" id="MobiDB-lite"/>
    </source>
</evidence>
<feature type="compositionally biased region" description="Basic and acidic residues" evidence="2">
    <location>
        <begin position="16"/>
        <end position="25"/>
    </location>
</feature>
<proteinExistence type="predicted"/>
<evidence type="ECO:0000313" key="7">
    <source>
        <dbReference type="Proteomes" id="UP000256253"/>
    </source>
</evidence>
<dbReference type="InterPro" id="IPR002869">
    <property type="entry name" value="Pyrv_flavodox_OxRed_cen"/>
</dbReference>
<feature type="domain" description="Thiamine pyrophosphate enzyme TPP-binding" evidence="4">
    <location>
        <begin position="469"/>
        <end position="561"/>
    </location>
</feature>
<keyword evidence="7" id="KW-1185">Reference proteome</keyword>
<dbReference type="InterPro" id="IPR046667">
    <property type="entry name" value="DUF6537"/>
</dbReference>
<reference evidence="6 7" key="1">
    <citation type="submission" date="2018-08" db="EMBL/GenBank/DDBJ databases">
        <title>Sequencing the genomes of 1000 actinobacteria strains.</title>
        <authorList>
            <person name="Klenk H.-P."/>
        </authorList>
    </citation>
    <scope>NUCLEOTIDE SEQUENCE [LARGE SCALE GENOMIC DNA]</scope>
    <source>
        <strain evidence="6 7">DSM 22967</strain>
    </source>
</reference>
<dbReference type="InterPro" id="IPR029061">
    <property type="entry name" value="THDP-binding"/>
</dbReference>
<dbReference type="NCBIfam" id="NF009588">
    <property type="entry name" value="PRK13029.1"/>
    <property type="match status" value="1"/>
</dbReference>
<evidence type="ECO:0000313" key="6">
    <source>
        <dbReference type="EMBL" id="REF29615.1"/>
    </source>
</evidence>
<dbReference type="GO" id="GO:0000287">
    <property type="term" value="F:magnesium ion binding"/>
    <property type="evidence" value="ECO:0007669"/>
    <property type="project" value="UniProtKB-ARBA"/>
</dbReference>
<dbReference type="PANTHER" id="PTHR48084:SF3">
    <property type="entry name" value="SUBUNIT OF PYRUVATE:FLAVODOXIN OXIDOREDUCTASE"/>
    <property type="match status" value="1"/>
</dbReference>
<dbReference type="Gene3D" id="3.40.50.970">
    <property type="match status" value="1"/>
</dbReference>
<dbReference type="Pfam" id="PF20169">
    <property type="entry name" value="DUF6537"/>
    <property type="match status" value="1"/>
</dbReference>
<dbReference type="SUPFAM" id="SSF52922">
    <property type="entry name" value="TK C-terminal domain-like"/>
    <property type="match status" value="1"/>
</dbReference>
<dbReference type="GO" id="GO:0045333">
    <property type="term" value="P:cellular respiration"/>
    <property type="evidence" value="ECO:0007669"/>
    <property type="project" value="UniProtKB-ARBA"/>
</dbReference>
<organism evidence="6 7">
    <name type="scientific">Calidifontibacter indicus</name>
    <dbReference type="NCBI Taxonomy" id="419650"/>
    <lineage>
        <taxon>Bacteria</taxon>
        <taxon>Bacillati</taxon>
        <taxon>Actinomycetota</taxon>
        <taxon>Actinomycetes</taxon>
        <taxon>Micrococcales</taxon>
        <taxon>Dermacoccaceae</taxon>
        <taxon>Calidifontibacter</taxon>
    </lineage>
</organism>
<feature type="region of interest" description="Disordered" evidence="2">
    <location>
        <begin position="1"/>
        <end position="25"/>
    </location>
</feature>
<dbReference type="SUPFAM" id="SSF53323">
    <property type="entry name" value="Pyruvate-ferredoxin oxidoreductase, PFOR, domain III"/>
    <property type="match status" value="1"/>
</dbReference>
<dbReference type="InterPro" id="IPR009014">
    <property type="entry name" value="Transketo_C/PFOR_II"/>
</dbReference>
<dbReference type="NCBIfam" id="NF009589">
    <property type="entry name" value="PRK13030.1"/>
    <property type="match status" value="1"/>
</dbReference>
<protein>
    <submittedName>
        <fullName evidence="6">Indolepyruvate ferredoxin oxidoreductase</fullName>
    </submittedName>
</protein>
<keyword evidence="1" id="KW-0560">Oxidoreductase</keyword>
<dbReference type="Pfam" id="PF01558">
    <property type="entry name" value="POR"/>
    <property type="match status" value="1"/>
</dbReference>
<dbReference type="GO" id="GO:0030976">
    <property type="term" value="F:thiamine pyrophosphate binding"/>
    <property type="evidence" value="ECO:0007669"/>
    <property type="project" value="InterPro"/>
</dbReference>
<name>A0A3D9USJ8_9MICO</name>
<gene>
    <name evidence="6" type="ORF">DFJ65_0572</name>
</gene>
<keyword evidence="6" id="KW-0670">Pyruvate</keyword>
<dbReference type="SUPFAM" id="SSF52518">
    <property type="entry name" value="Thiamin diphosphate-binding fold (THDP-binding)"/>
    <property type="match status" value="2"/>
</dbReference>
<evidence type="ECO:0000259" key="5">
    <source>
        <dbReference type="Pfam" id="PF20169"/>
    </source>
</evidence>
<dbReference type="Pfam" id="PF02775">
    <property type="entry name" value="TPP_enzyme_C"/>
    <property type="match status" value="1"/>
</dbReference>
<evidence type="ECO:0000256" key="1">
    <source>
        <dbReference type="ARBA" id="ARBA00023002"/>
    </source>
</evidence>
<dbReference type="GO" id="GO:0016625">
    <property type="term" value="F:oxidoreductase activity, acting on the aldehyde or oxo group of donors, iron-sulfur protein as acceptor"/>
    <property type="evidence" value="ECO:0007669"/>
    <property type="project" value="UniProtKB-ARBA"/>
</dbReference>
<comment type="caution">
    <text evidence="6">The sequence shown here is derived from an EMBL/GenBank/DDBJ whole genome shotgun (WGS) entry which is preliminary data.</text>
</comment>
<sequence length="1177" mass="125283">MSTVTRDQQSASPGDQTERPPRREVSLTDRYEKRSGLVYLSGLQALVRLPLDQARADREAGKRTGTLISGYEGSPLGGLDLEIGRRQKLMDEHGVVFRPAVNEELGSNAVQGSQLSSVVGEQTCDGVVGIWYGKAPGLDRSTDAMRHGNLGGAAPTGGVLALVGDDSTAKSSTVPSSSEMAMAEVGLTVLSPSDAQDVLVLGRHGIALSRFCGLWTGLKLATNVVDGAMTVDLDATAVTPVIPDNTIDGKPYRHTVSASFLQPHLAALEESLMNARPELALRYARANGLNKIVGDRSARIGFVAHGATYLDTLRALSRLGIEADSPDSGVRVLKLGMVSPLEPTIVQEFAEGLDEIIVIEEKRPFVELLVKDVLYGRPEAPAVYGKRGPSGEALVRATGDLPPEVIAKAISPRIEAVSPGLVQVDPATQHRRPPSLPLVPLLPRLPYFCSGCPHNTSTQVPEGSMVGGGIGCSALASYMDADRVGQMLGLCQMGGEGAAWTGLSPFVRENHIFQNLGDGTFTHSGSLAVRAAIASGVNITYKLLYNGAVAMTGGQQAVGGMSVPEIVQELLAEGAAKIVITTEDLDDYRGVKLPAGVEVRDRSRLIETQNELAAVPGVTVLIHDQECATELRRKRKRGKVAAPTTRVLINERVCEGCGDCGAKSNCLSVQPVETEFGRKTRIHQASCNVDYSCVQGDCPSFVMVEPGTKRAAKTPPLLEATDLPAPQRKTRVDHFGMRMTGVGGTGIVTTAQVIATAGVIDGLHVRGLDQLGLAQKGGAVVSDLIFTYSPERRPNKVGEAECDLYLGCDLLVAASDSNLTTVSPERTIAVLSTSEVPTGQMVTHTNVGFPPQDRTVGVIARAARETVSTDARDLCLTLFGDDQYANVLLVGVAVQAGALPLAPDAVEEAITLNGAAVERNLQAFRRGRQVVADPAGLEATLTALASAAAPLDEPVASEQARGIAGQVRGGATLRALVERRVDELIAYQDVAYAQRYVETVEEVRGKAERAGVTSTVAEAVAANLFKLMAYKDEYEVARLVLDPAMEQAVTAEFGDDATWSVMLHPPMLRAMGMARKIKFGPSTRPAFHALRTMRKLRGTKLDPFGAAKVRRVERELVGEYVDGVRQAVSTLSPATEAAVVELALLPDMIRGYEQIKLDNVARYRERRADILASLREG</sequence>
<dbReference type="Gene3D" id="3.40.920.10">
    <property type="entry name" value="Pyruvate-ferredoxin oxidoreductase, PFOR, domain III"/>
    <property type="match status" value="1"/>
</dbReference>
<feature type="domain" description="DUF6537" evidence="5">
    <location>
        <begin position="973"/>
        <end position="1168"/>
    </location>
</feature>
<evidence type="ECO:0000259" key="3">
    <source>
        <dbReference type="Pfam" id="PF01558"/>
    </source>
</evidence>
<dbReference type="InterPro" id="IPR011766">
    <property type="entry name" value="TPP_enzyme_TPP-bd"/>
</dbReference>
<dbReference type="OrthoDB" id="9803617at2"/>
<dbReference type="InterPro" id="IPR051457">
    <property type="entry name" value="2-oxoacid:Fd_oxidoreductase"/>
</dbReference>
<feature type="compositionally biased region" description="Polar residues" evidence="2">
    <location>
        <begin position="1"/>
        <end position="15"/>
    </location>
</feature>
<dbReference type="Proteomes" id="UP000256253">
    <property type="component" value="Unassembled WGS sequence"/>
</dbReference>